<dbReference type="HOGENOM" id="CLU_114593_1_0_1"/>
<accession>A1CS60</accession>
<dbReference type="RefSeq" id="XP_001269907.1">
    <property type="nucleotide sequence ID" value="XM_001269906.1"/>
</dbReference>
<name>A1CS60_ASPCL</name>
<dbReference type="EMBL" id="DS027059">
    <property type="protein sequence ID" value="EAW08481.1"/>
    <property type="molecule type" value="Genomic_DNA"/>
</dbReference>
<dbReference type="VEuPathDB" id="FungiDB:ACLA_032160"/>
<feature type="compositionally biased region" description="Basic residues" evidence="1">
    <location>
        <begin position="73"/>
        <end position="84"/>
    </location>
</feature>
<evidence type="ECO:0000259" key="2">
    <source>
        <dbReference type="Pfam" id="PF22980"/>
    </source>
</evidence>
<evidence type="ECO:0000313" key="3">
    <source>
        <dbReference type="EMBL" id="EAW08481.1"/>
    </source>
</evidence>
<dbReference type="OrthoDB" id="5353914at2759"/>
<dbReference type="Pfam" id="PF22980">
    <property type="entry name" value="Myb_DNA-bind_8"/>
    <property type="match status" value="1"/>
</dbReference>
<dbReference type="AlphaFoldDB" id="A1CS60"/>
<dbReference type="GeneID" id="4701617"/>
<dbReference type="OMA" id="QECNIIT"/>
<keyword evidence="4" id="KW-1185">Reference proteome</keyword>
<dbReference type="KEGG" id="act:ACLA_032160"/>
<protein>
    <recommendedName>
        <fullName evidence="2">Myb-like DNA-binding domain-containing protein</fullName>
    </recommendedName>
</protein>
<organism evidence="3 4">
    <name type="scientific">Aspergillus clavatus (strain ATCC 1007 / CBS 513.65 / DSM 816 / NCTC 3887 / NRRL 1 / QM 1276 / 107)</name>
    <dbReference type="NCBI Taxonomy" id="344612"/>
    <lineage>
        <taxon>Eukaryota</taxon>
        <taxon>Fungi</taxon>
        <taxon>Dikarya</taxon>
        <taxon>Ascomycota</taxon>
        <taxon>Pezizomycotina</taxon>
        <taxon>Eurotiomycetes</taxon>
        <taxon>Eurotiomycetidae</taxon>
        <taxon>Eurotiales</taxon>
        <taxon>Aspergillaceae</taxon>
        <taxon>Aspergillus</taxon>
        <taxon>Aspergillus subgen. Fumigati</taxon>
    </lineage>
</organism>
<proteinExistence type="predicted"/>
<reference evidence="3 4" key="1">
    <citation type="journal article" date="2008" name="PLoS Genet.">
        <title>Genomic islands in the pathogenic filamentous fungus Aspergillus fumigatus.</title>
        <authorList>
            <person name="Fedorova N.D."/>
            <person name="Khaldi N."/>
            <person name="Joardar V.S."/>
            <person name="Maiti R."/>
            <person name="Amedeo P."/>
            <person name="Anderson M.J."/>
            <person name="Crabtree J."/>
            <person name="Silva J.C."/>
            <person name="Badger J.H."/>
            <person name="Albarraq A."/>
            <person name="Angiuoli S."/>
            <person name="Bussey H."/>
            <person name="Bowyer P."/>
            <person name="Cotty P.J."/>
            <person name="Dyer P.S."/>
            <person name="Egan A."/>
            <person name="Galens K."/>
            <person name="Fraser-Liggett C.M."/>
            <person name="Haas B.J."/>
            <person name="Inman J.M."/>
            <person name="Kent R."/>
            <person name="Lemieux S."/>
            <person name="Malavazi I."/>
            <person name="Orvis J."/>
            <person name="Roemer T."/>
            <person name="Ronning C.M."/>
            <person name="Sundaram J.P."/>
            <person name="Sutton G."/>
            <person name="Turner G."/>
            <person name="Venter J.C."/>
            <person name="White O.R."/>
            <person name="Whitty B.R."/>
            <person name="Youngman P."/>
            <person name="Wolfe K.H."/>
            <person name="Goldman G.H."/>
            <person name="Wortman J.R."/>
            <person name="Jiang B."/>
            <person name="Denning D.W."/>
            <person name="Nierman W.C."/>
        </authorList>
    </citation>
    <scope>NUCLEOTIDE SEQUENCE [LARGE SCALE GENOMIC DNA]</scope>
    <source>
        <strain evidence="4">ATCC 1007 / CBS 513.65 / DSM 816 / NCTC 3887 / NRRL 1</strain>
    </source>
</reference>
<dbReference type="InterPro" id="IPR054505">
    <property type="entry name" value="Myb_DNA-bind_8"/>
</dbReference>
<dbReference type="Proteomes" id="UP000006701">
    <property type="component" value="Unassembled WGS sequence"/>
</dbReference>
<feature type="region of interest" description="Disordered" evidence="1">
    <location>
        <begin position="54"/>
        <end position="151"/>
    </location>
</feature>
<feature type="domain" description="Myb-like DNA-binding" evidence="2">
    <location>
        <begin position="6"/>
        <end position="54"/>
    </location>
</feature>
<gene>
    <name evidence="3" type="ORF">ACLA_032160</name>
</gene>
<evidence type="ECO:0000256" key="1">
    <source>
        <dbReference type="SAM" id="MobiDB-lite"/>
    </source>
</evidence>
<evidence type="ECO:0000313" key="4">
    <source>
        <dbReference type="Proteomes" id="UP000006701"/>
    </source>
</evidence>
<sequence>MPSTSNDETVQFLIACIKFSNSGKVDFAEVAKECNIVTKAAAAKRYERLMKAHNASPIAKGSASDTGTDASPKKTKSSPAKKGKAGGGAGPSKRKTATGDGEPRAKRGRVSKDSVLVSAEMLVEQRLSPMKEDSESDEDALMVPKLEEMED</sequence>
<dbReference type="eggNOG" id="ENOG502SFTJ">
    <property type="taxonomic scope" value="Eukaryota"/>
</dbReference>